<keyword evidence="3" id="KW-0547">Nucleotide-binding</keyword>
<protein>
    <recommendedName>
        <fullName evidence="9">Kinesin motor domain-containing protein</fullName>
    </recommendedName>
</protein>
<reference evidence="11" key="1">
    <citation type="submission" date="2023-01" db="EMBL/GenBank/DDBJ databases">
        <title>Key to firefly adult light organ development and bioluminescence: homeobox transcription factors regulate luciferase expression and transportation to peroxisome.</title>
        <authorList>
            <person name="Fu X."/>
        </authorList>
    </citation>
    <scope>NUCLEOTIDE SEQUENCE [LARGE SCALE GENOMIC DNA]</scope>
</reference>
<dbReference type="Gene3D" id="3.40.850.10">
    <property type="entry name" value="Kinesin motor domain"/>
    <property type="match status" value="1"/>
</dbReference>
<evidence type="ECO:0000313" key="10">
    <source>
        <dbReference type="EMBL" id="KAK4876533.1"/>
    </source>
</evidence>
<evidence type="ECO:0000256" key="8">
    <source>
        <dbReference type="SAM" id="MobiDB-lite"/>
    </source>
</evidence>
<evidence type="ECO:0000313" key="11">
    <source>
        <dbReference type="Proteomes" id="UP001353858"/>
    </source>
</evidence>
<comment type="subcellular location">
    <subcellularLocation>
        <location evidence="1">Cytoplasm</location>
        <location evidence="1">Cytoskeleton</location>
    </subcellularLocation>
</comment>
<feature type="domain" description="Kinesin motor" evidence="9">
    <location>
        <begin position="221"/>
        <end position="307"/>
    </location>
</feature>
<feature type="region of interest" description="Disordered" evidence="8">
    <location>
        <begin position="17"/>
        <end position="85"/>
    </location>
</feature>
<dbReference type="InterPro" id="IPR027640">
    <property type="entry name" value="Kinesin-like_fam"/>
</dbReference>
<dbReference type="Pfam" id="PF00225">
    <property type="entry name" value="Kinesin"/>
    <property type="match status" value="1"/>
</dbReference>
<name>A0AAN7P629_9COLE</name>
<evidence type="ECO:0000256" key="7">
    <source>
        <dbReference type="ARBA" id="ARBA00023212"/>
    </source>
</evidence>
<gene>
    <name evidence="10" type="ORF">RN001_009039</name>
</gene>
<dbReference type="GO" id="GO:0005874">
    <property type="term" value="C:microtubule"/>
    <property type="evidence" value="ECO:0007669"/>
    <property type="project" value="UniProtKB-KW"/>
</dbReference>
<evidence type="ECO:0000259" key="9">
    <source>
        <dbReference type="Pfam" id="PF00225"/>
    </source>
</evidence>
<organism evidence="10 11">
    <name type="scientific">Aquatica leii</name>
    <dbReference type="NCBI Taxonomy" id="1421715"/>
    <lineage>
        <taxon>Eukaryota</taxon>
        <taxon>Metazoa</taxon>
        <taxon>Ecdysozoa</taxon>
        <taxon>Arthropoda</taxon>
        <taxon>Hexapoda</taxon>
        <taxon>Insecta</taxon>
        <taxon>Pterygota</taxon>
        <taxon>Neoptera</taxon>
        <taxon>Endopterygota</taxon>
        <taxon>Coleoptera</taxon>
        <taxon>Polyphaga</taxon>
        <taxon>Elateriformia</taxon>
        <taxon>Elateroidea</taxon>
        <taxon>Lampyridae</taxon>
        <taxon>Luciolinae</taxon>
        <taxon>Aquatica</taxon>
    </lineage>
</organism>
<dbReference type="SUPFAM" id="SSF52540">
    <property type="entry name" value="P-loop containing nucleoside triphosphate hydrolases"/>
    <property type="match status" value="1"/>
</dbReference>
<dbReference type="GO" id="GO:0003777">
    <property type="term" value="F:microtubule motor activity"/>
    <property type="evidence" value="ECO:0007669"/>
    <property type="project" value="InterPro"/>
</dbReference>
<dbReference type="PANTHER" id="PTHR47968:SF13">
    <property type="entry name" value="KINESIN-LIKE PROTEIN KIF19 ISOFORM X1"/>
    <property type="match status" value="1"/>
</dbReference>
<keyword evidence="7" id="KW-0963">Cytoplasm</keyword>
<evidence type="ECO:0000256" key="4">
    <source>
        <dbReference type="ARBA" id="ARBA00022840"/>
    </source>
</evidence>
<keyword evidence="7" id="KW-0206">Cytoskeleton</keyword>
<keyword evidence="4" id="KW-0067">ATP-binding</keyword>
<accession>A0AAN7P629</accession>
<dbReference type="PANTHER" id="PTHR47968">
    <property type="entry name" value="CENTROMERE PROTEIN E"/>
    <property type="match status" value="1"/>
</dbReference>
<evidence type="ECO:0000256" key="1">
    <source>
        <dbReference type="ARBA" id="ARBA00004245"/>
    </source>
</evidence>
<keyword evidence="11" id="KW-1185">Reference proteome</keyword>
<feature type="compositionally biased region" description="Acidic residues" evidence="8">
    <location>
        <begin position="20"/>
        <end position="47"/>
    </location>
</feature>
<dbReference type="GO" id="GO:0007018">
    <property type="term" value="P:microtubule-based movement"/>
    <property type="evidence" value="ECO:0007669"/>
    <property type="project" value="InterPro"/>
</dbReference>
<dbReference type="InterPro" id="IPR036961">
    <property type="entry name" value="Kinesin_motor_dom_sf"/>
</dbReference>
<keyword evidence="6" id="KW-0505">Motor protein</keyword>
<dbReference type="EMBL" id="JARPUR010000004">
    <property type="protein sequence ID" value="KAK4876533.1"/>
    <property type="molecule type" value="Genomic_DNA"/>
</dbReference>
<sequence length="352" mass="39942">MSYEEGQRKLQRLWDQFGELSEDDEPTISSECEGEEVEAEINIEDGEESSKGKVKRLPENVVESEESKNVPSANNNRKSSRKSIDDNKLIEEEKLEEFLEEPENVIFTSTVIGEPSGELLGEPFEAPCMKSSQIEPKINILSNQEYQEGYTNICKSNSNVVQQIHDALHDNEKENSLRESPTDLNMIQSTPLKWSTSKYQRLERTKRKRLNQIKSQTSITSYFTVIEEKDALQNEREFKIRMTSLEVYNETVQDLLNPGTALSLREDSKYGVVVAGIQMHRIEKSKILFDLLGLSLHPEAFASAITNVLSKLDVSDVVELMYESSSQDTLRTPSRLGISPLYLVVKVSVAKP</sequence>
<keyword evidence="2" id="KW-0493">Microtubule</keyword>
<dbReference type="GO" id="GO:0008017">
    <property type="term" value="F:microtubule binding"/>
    <property type="evidence" value="ECO:0007669"/>
    <property type="project" value="InterPro"/>
</dbReference>
<evidence type="ECO:0000256" key="5">
    <source>
        <dbReference type="ARBA" id="ARBA00023054"/>
    </source>
</evidence>
<proteinExistence type="predicted"/>
<dbReference type="Proteomes" id="UP001353858">
    <property type="component" value="Unassembled WGS sequence"/>
</dbReference>
<dbReference type="InterPro" id="IPR027417">
    <property type="entry name" value="P-loop_NTPase"/>
</dbReference>
<comment type="caution">
    <text evidence="10">The sequence shown here is derived from an EMBL/GenBank/DDBJ whole genome shotgun (WGS) entry which is preliminary data.</text>
</comment>
<dbReference type="InterPro" id="IPR001752">
    <property type="entry name" value="Kinesin_motor_dom"/>
</dbReference>
<dbReference type="AlphaFoldDB" id="A0AAN7P629"/>
<evidence type="ECO:0000256" key="2">
    <source>
        <dbReference type="ARBA" id="ARBA00022701"/>
    </source>
</evidence>
<dbReference type="GO" id="GO:0005524">
    <property type="term" value="F:ATP binding"/>
    <property type="evidence" value="ECO:0007669"/>
    <property type="project" value="UniProtKB-KW"/>
</dbReference>
<evidence type="ECO:0000256" key="6">
    <source>
        <dbReference type="ARBA" id="ARBA00023175"/>
    </source>
</evidence>
<evidence type="ECO:0000256" key="3">
    <source>
        <dbReference type="ARBA" id="ARBA00022741"/>
    </source>
</evidence>
<keyword evidence="5" id="KW-0175">Coiled coil</keyword>